<comment type="caution">
    <text evidence="1">The sequence shown here is derived from an EMBL/GenBank/DDBJ whole genome shotgun (WGS) entry which is preliminary data.</text>
</comment>
<evidence type="ECO:0000313" key="2">
    <source>
        <dbReference type="Proteomes" id="UP000245391"/>
    </source>
</evidence>
<gene>
    <name evidence="1" type="ORF">DF947_09405</name>
</gene>
<evidence type="ECO:0000313" key="1">
    <source>
        <dbReference type="EMBL" id="PWS31992.1"/>
    </source>
</evidence>
<proteinExistence type="predicted"/>
<organism evidence="1 2">
    <name type="scientific">Pedobacter paludis</name>
    <dbReference type="NCBI Taxonomy" id="2203212"/>
    <lineage>
        <taxon>Bacteria</taxon>
        <taxon>Pseudomonadati</taxon>
        <taxon>Bacteroidota</taxon>
        <taxon>Sphingobacteriia</taxon>
        <taxon>Sphingobacteriales</taxon>
        <taxon>Sphingobacteriaceae</taxon>
        <taxon>Pedobacter</taxon>
    </lineage>
</organism>
<keyword evidence="2" id="KW-1185">Reference proteome</keyword>
<dbReference type="Proteomes" id="UP000245391">
    <property type="component" value="Unassembled WGS sequence"/>
</dbReference>
<accession>A0A317EZT7</accession>
<reference evidence="2" key="1">
    <citation type="submission" date="2018-05" db="EMBL/GenBank/DDBJ databases">
        <title>Pedobacter paludis sp. nov., isolated from wetland soil.</title>
        <authorList>
            <person name="Zhang Y."/>
        </authorList>
    </citation>
    <scope>NUCLEOTIDE SEQUENCE [LARGE SCALE GENOMIC DNA]</scope>
    <source>
        <strain evidence="2">R-8</strain>
    </source>
</reference>
<dbReference type="EMBL" id="QGNY01000003">
    <property type="protein sequence ID" value="PWS31992.1"/>
    <property type="molecule type" value="Genomic_DNA"/>
</dbReference>
<protein>
    <submittedName>
        <fullName evidence="1">Uncharacterized protein</fullName>
    </submittedName>
</protein>
<dbReference type="AlphaFoldDB" id="A0A317EZT7"/>
<sequence length="208" mass="24171">MELRIFNPYSLPKRLQASQKNRFPFLTFATHMLKLKFLFFLIFVLGFQLVRAQLSSKEIANLKVDLVKAVEDPKLTDSLSNKLNKLQNKNGLITAYAGTLEALKAKHAWNPYNKIKYVKLSLKTMQKAIDLDKENMEIRFMRFSIEHFTPGFLGFSKDLTLDRKEIVKHYQSNNFGVANAELIKNVAKFMIESKRCTPAEIKIFKKYI</sequence>
<name>A0A317EZT7_9SPHI</name>